<dbReference type="PANTHER" id="PTHR10974">
    <property type="entry name" value="FI08016P-RELATED"/>
    <property type="match status" value="1"/>
</dbReference>
<proteinExistence type="predicted"/>
<dbReference type="InterPro" id="IPR017850">
    <property type="entry name" value="Alkaline_phosphatase_core_sf"/>
</dbReference>
<dbReference type="InterPro" id="IPR004245">
    <property type="entry name" value="DUF229"/>
</dbReference>
<evidence type="ECO:0000313" key="3">
    <source>
        <dbReference type="EMBL" id="CAG9125217.1"/>
    </source>
</evidence>
<dbReference type="Proteomes" id="UP000095284">
    <property type="component" value="Unplaced"/>
</dbReference>
<evidence type="ECO:0000256" key="1">
    <source>
        <dbReference type="SAM" id="Phobius"/>
    </source>
</evidence>
<dbReference type="Pfam" id="PF02995">
    <property type="entry name" value="DUF229"/>
    <property type="match status" value="1"/>
</dbReference>
<protein>
    <submittedName>
        <fullName evidence="2">(pine wood nematode) hypothetical protein</fullName>
    </submittedName>
</protein>
<keyword evidence="1" id="KW-0812">Transmembrane</keyword>
<evidence type="ECO:0000313" key="2">
    <source>
        <dbReference type="EMBL" id="CAD5232574.1"/>
    </source>
</evidence>
<dbReference type="Proteomes" id="UP000582659">
    <property type="component" value="Unassembled WGS sequence"/>
</dbReference>
<evidence type="ECO:0000313" key="4">
    <source>
        <dbReference type="Proteomes" id="UP000095284"/>
    </source>
</evidence>
<accession>A0A1I7RXW8</accession>
<dbReference type="EMBL" id="CAJFDI010000005">
    <property type="protein sequence ID" value="CAD5232574.1"/>
    <property type="molecule type" value="Genomic_DNA"/>
</dbReference>
<keyword evidence="1" id="KW-0472">Membrane</keyword>
<dbReference type="PANTHER" id="PTHR10974:SF75">
    <property type="entry name" value="SULFATASE DOMAIN-CONTAINING PROTEIN"/>
    <property type="match status" value="1"/>
</dbReference>
<evidence type="ECO:0000313" key="5">
    <source>
        <dbReference type="Proteomes" id="UP000659654"/>
    </source>
</evidence>
<dbReference type="SUPFAM" id="SSF53649">
    <property type="entry name" value="Alkaline phosphatase-like"/>
    <property type="match status" value="1"/>
</dbReference>
<reference evidence="6" key="1">
    <citation type="submission" date="2016-11" db="UniProtKB">
        <authorList>
            <consortium name="WormBaseParasite"/>
        </authorList>
    </citation>
    <scope>IDENTIFICATION</scope>
</reference>
<dbReference type="GO" id="GO:0005615">
    <property type="term" value="C:extracellular space"/>
    <property type="evidence" value="ECO:0007669"/>
    <property type="project" value="TreeGrafter"/>
</dbReference>
<feature type="transmembrane region" description="Helical" evidence="1">
    <location>
        <begin position="12"/>
        <end position="36"/>
    </location>
</feature>
<keyword evidence="5" id="KW-1185">Reference proteome</keyword>
<dbReference type="WBParaSite" id="BXY_0558500.1">
    <property type="protein sequence ID" value="BXY_0558500.1"/>
    <property type="gene ID" value="BXY_0558500"/>
</dbReference>
<reference evidence="3" key="2">
    <citation type="submission" date="2020-08" db="EMBL/GenBank/DDBJ databases">
        <authorList>
            <person name="Kikuchi T."/>
        </authorList>
    </citation>
    <scope>NUCLEOTIDE SEQUENCE</scope>
    <source>
        <strain evidence="2">Ka4C1</strain>
    </source>
</reference>
<dbReference type="OrthoDB" id="413313at2759"/>
<dbReference type="AlphaFoldDB" id="A0A1I7RXW8"/>
<name>A0A1I7RXW8_BURXY</name>
<organism evidence="4 6">
    <name type="scientific">Bursaphelenchus xylophilus</name>
    <name type="common">Pinewood nematode worm</name>
    <name type="synonym">Aphelenchoides xylophilus</name>
    <dbReference type="NCBI Taxonomy" id="6326"/>
    <lineage>
        <taxon>Eukaryota</taxon>
        <taxon>Metazoa</taxon>
        <taxon>Ecdysozoa</taxon>
        <taxon>Nematoda</taxon>
        <taxon>Chromadorea</taxon>
        <taxon>Rhabditida</taxon>
        <taxon>Tylenchina</taxon>
        <taxon>Tylenchomorpha</taxon>
        <taxon>Aphelenchoidea</taxon>
        <taxon>Aphelenchoididae</taxon>
        <taxon>Bursaphelenchus</taxon>
    </lineage>
</organism>
<evidence type="ECO:0000313" key="6">
    <source>
        <dbReference type="WBParaSite" id="BXY_0558500.1"/>
    </source>
</evidence>
<dbReference type="Proteomes" id="UP000659654">
    <property type="component" value="Unassembled WGS sequence"/>
</dbReference>
<gene>
    <name evidence="2" type="ORF">BXYJ_LOCUS12665</name>
</gene>
<dbReference type="Gene3D" id="3.40.720.10">
    <property type="entry name" value="Alkaline Phosphatase, subunit A"/>
    <property type="match status" value="1"/>
</dbReference>
<keyword evidence="1" id="KW-1133">Transmembrane helix</keyword>
<sequence length="661" mass="76820">MGRRLVVLGRYHPGLVIFVLKVMAILCYAYYFWYFWPVKREEYHPLTYGLREKVQNIKLHHQSCDAQYATPLAPELEDAIDKEQKSKKECIPKEKVRSTLKNGLLSMKNVGNGEVCKFRAVPYDIQGSPRGSEVWYEFGVQGKKPESDFVQVMCHDRDKITYQFLHHQIYRKLPESRLKIENPPPDIHIIVTDSVAMPQMRAALPKTMKLLVDQFSAELFLFHNRVEGETAGQSRVLLMQNRITNMTSHPLGQNYSTIDEIRFNVCNAEEFAFNIARGKGYRTLFGLDWTTYLMWGCQEGDRFPVDHFMDAYWEQLNKIFPDAEHNPEYGPVGRMFYRSNLWGRFCLERHKEMLDYLFDFMEAYKNEPQLTVTWLAYLTHDYRGDLYKYDEDFVEFFQRLRAKAPHSHIFLMGDHGNRLYSDKTLAFDRIEENNPALIYLPPEAVKNDEVVMKRIRKNTRQLVSTFDIYATVVDILQNKNDLTSAQAPEPPIKLVGASLFRELPQPRNCESLQLGFHLCLCPQLGPEIRFHPLAEKLAEFVVQYANGYIAASEDSDLCSPLVVDPDFATVVEEYTGKGSEEGEKSYKVTVRTFPGKAVFDPWIAVFPNGTMQLLTIPYRKNAFAFQAKCIHDRYNTARFTEHFCFCRNLLNVTSEVEKVNN</sequence>
<dbReference type="EMBL" id="CAJFCV020000005">
    <property type="protein sequence ID" value="CAG9125217.1"/>
    <property type="molecule type" value="Genomic_DNA"/>
</dbReference>